<evidence type="ECO:0000256" key="7">
    <source>
        <dbReference type="ARBA" id="ARBA00022777"/>
    </source>
</evidence>
<evidence type="ECO:0000256" key="9">
    <source>
        <dbReference type="ARBA" id="ARBA00023012"/>
    </source>
</evidence>
<comment type="caution">
    <text evidence="13">The sequence shown here is derived from an EMBL/GenBank/DDBJ whole genome shotgun (WGS) entry which is preliminary data.</text>
</comment>
<dbReference type="PROSITE" id="PS50109">
    <property type="entry name" value="HIS_KIN"/>
    <property type="match status" value="1"/>
</dbReference>
<protein>
    <recommendedName>
        <fullName evidence="3">histidine kinase</fullName>
        <ecNumber evidence="3">2.7.13.3</ecNumber>
    </recommendedName>
</protein>
<evidence type="ECO:0000256" key="1">
    <source>
        <dbReference type="ARBA" id="ARBA00000085"/>
    </source>
</evidence>
<gene>
    <name evidence="13" type="ORF">Q3C12_07745</name>
</gene>
<sequence>MTFRRAGGANGGKQGDGAASASVPSPVPDGGKRVIRRLIADFSLRLIVAGILLVVLAVLILYWMQLKLLDLDAGRSFAQAGMLKLIDTMEVDESGTPHFDEELLDLVRSEGGWVQMLDDQGRAAYSVYTPEDVPTAYKPGEFVAYWKKKEPFPYDLAVWIRQRGGVTYTLLYGVIPEEKRLLQMVMETAGAPGPGLTLPPGLEDRLKEADAAVQLLDPSGRQVASFGSAGKVLAEYSLQELALRSVYGNRYDLKLASHYDSRTQYTWVVTIPFHEKGVLAGVLKNEIGVMLVALAGLLLTTLLLFLLLSLWYANRFGGPVLHMIDWLQQLGRGQFREPHGHRGPRSLDRKGRLQRRYRLFVDVFLSLRRLTGILSRNEEMRAKLEQTREEWITGVSHDLKTPLTSIKGYSHMLEAPKYGWSADEIREFAGVIREKAEYMELLIDDLSLTYRLQNEALPLELRETELNDLTEIVIRRFRTNPRFADARIVFKPASSPLFSQIDERWLSRAIENLLANAVLHNPAGTDVEVSVAGNGEAESFVRLEIRDNGGGMDEETVGRLFERYYRGTNTEGGSDGTGLGMAIARQIVLAHHGNIRVGSELGRGTVVTIWLRQASPPVEAMQEDQV</sequence>
<evidence type="ECO:0000313" key="13">
    <source>
        <dbReference type="EMBL" id="MDO3676892.1"/>
    </source>
</evidence>
<evidence type="ECO:0000256" key="5">
    <source>
        <dbReference type="ARBA" id="ARBA00022679"/>
    </source>
</evidence>
<dbReference type="Pfam" id="PF02518">
    <property type="entry name" value="HATPase_c"/>
    <property type="match status" value="1"/>
</dbReference>
<dbReference type="InterPro" id="IPR004358">
    <property type="entry name" value="Sig_transdc_His_kin-like_C"/>
</dbReference>
<dbReference type="InterPro" id="IPR003594">
    <property type="entry name" value="HATPase_dom"/>
</dbReference>
<evidence type="ECO:0000256" key="2">
    <source>
        <dbReference type="ARBA" id="ARBA00004370"/>
    </source>
</evidence>
<keyword evidence="11" id="KW-0472">Membrane</keyword>
<dbReference type="Gene3D" id="1.10.287.130">
    <property type="match status" value="1"/>
</dbReference>
<comment type="catalytic activity">
    <reaction evidence="1">
        <text>ATP + protein L-histidine = ADP + protein N-phospho-L-histidine.</text>
        <dbReference type="EC" id="2.7.13.3"/>
    </reaction>
</comment>
<reference evidence="13" key="1">
    <citation type="submission" date="2023-07" db="EMBL/GenBank/DDBJ databases">
        <authorList>
            <person name="Aktuganov G."/>
            <person name="Boyko T."/>
            <person name="Delegan Y."/>
            <person name="Galimzianova N."/>
            <person name="Gilvanova E."/>
            <person name="Korobov V."/>
            <person name="Kuzmina L."/>
            <person name="Melentiev A."/>
            <person name="Milman P."/>
            <person name="Ryabova A."/>
            <person name="Stupak E."/>
            <person name="Yasakov T."/>
            <person name="Zharikova N."/>
            <person name="Zhurenko E."/>
        </authorList>
    </citation>
    <scope>NUCLEOTIDE SEQUENCE</scope>
    <source>
        <strain evidence="13">IB-739</strain>
    </source>
</reference>
<dbReference type="Gene3D" id="3.30.565.10">
    <property type="entry name" value="Histidine kinase-like ATPase, C-terminal domain"/>
    <property type="match status" value="1"/>
</dbReference>
<keyword evidence="4" id="KW-0597">Phosphoprotein</keyword>
<evidence type="ECO:0000256" key="6">
    <source>
        <dbReference type="ARBA" id="ARBA00022741"/>
    </source>
</evidence>
<feature type="transmembrane region" description="Helical" evidence="11">
    <location>
        <begin position="287"/>
        <end position="313"/>
    </location>
</feature>
<keyword evidence="14" id="KW-1185">Reference proteome</keyword>
<comment type="subcellular location">
    <subcellularLocation>
        <location evidence="2">Membrane</location>
    </subcellularLocation>
</comment>
<dbReference type="InterPro" id="IPR036097">
    <property type="entry name" value="HisK_dim/P_sf"/>
</dbReference>
<dbReference type="PRINTS" id="PR00344">
    <property type="entry name" value="BCTRLSENSOR"/>
</dbReference>
<keyword evidence="11" id="KW-0812">Transmembrane</keyword>
<keyword evidence="6" id="KW-0547">Nucleotide-binding</keyword>
<keyword evidence="8" id="KW-0067">ATP-binding</keyword>
<evidence type="ECO:0000256" key="10">
    <source>
        <dbReference type="SAM" id="MobiDB-lite"/>
    </source>
</evidence>
<dbReference type="SMART" id="SM00388">
    <property type="entry name" value="HisKA"/>
    <property type="match status" value="1"/>
</dbReference>
<keyword evidence="7 13" id="KW-0418">Kinase</keyword>
<dbReference type="InterPro" id="IPR050351">
    <property type="entry name" value="BphY/WalK/GraS-like"/>
</dbReference>
<evidence type="ECO:0000256" key="8">
    <source>
        <dbReference type="ARBA" id="ARBA00022840"/>
    </source>
</evidence>
<dbReference type="InterPro" id="IPR005467">
    <property type="entry name" value="His_kinase_dom"/>
</dbReference>
<keyword evidence="5" id="KW-0808">Transferase</keyword>
<dbReference type="InterPro" id="IPR003661">
    <property type="entry name" value="HisK_dim/P_dom"/>
</dbReference>
<dbReference type="SUPFAM" id="SSF55874">
    <property type="entry name" value="ATPase domain of HSP90 chaperone/DNA topoisomerase II/histidine kinase"/>
    <property type="match status" value="1"/>
</dbReference>
<evidence type="ECO:0000256" key="3">
    <source>
        <dbReference type="ARBA" id="ARBA00012438"/>
    </source>
</evidence>
<dbReference type="GO" id="GO:0016301">
    <property type="term" value="F:kinase activity"/>
    <property type="evidence" value="ECO:0007669"/>
    <property type="project" value="UniProtKB-KW"/>
</dbReference>
<dbReference type="CDD" id="cd00075">
    <property type="entry name" value="HATPase"/>
    <property type="match status" value="1"/>
</dbReference>
<dbReference type="SMART" id="SM00387">
    <property type="entry name" value="HATPase_c"/>
    <property type="match status" value="1"/>
</dbReference>
<name>A0ABT8V8Y0_9BACL</name>
<evidence type="ECO:0000313" key="14">
    <source>
        <dbReference type="Proteomes" id="UP001168883"/>
    </source>
</evidence>
<dbReference type="Pfam" id="PF00512">
    <property type="entry name" value="HisKA"/>
    <property type="match status" value="1"/>
</dbReference>
<dbReference type="CDD" id="cd00082">
    <property type="entry name" value="HisKA"/>
    <property type="match status" value="1"/>
</dbReference>
<feature type="region of interest" description="Disordered" evidence="10">
    <location>
        <begin position="1"/>
        <end position="26"/>
    </location>
</feature>
<dbReference type="PANTHER" id="PTHR45453">
    <property type="entry name" value="PHOSPHATE REGULON SENSOR PROTEIN PHOR"/>
    <property type="match status" value="1"/>
</dbReference>
<keyword evidence="11" id="KW-1133">Transmembrane helix</keyword>
<dbReference type="EC" id="2.7.13.3" evidence="3"/>
<evidence type="ECO:0000256" key="11">
    <source>
        <dbReference type="SAM" id="Phobius"/>
    </source>
</evidence>
<dbReference type="InterPro" id="IPR036890">
    <property type="entry name" value="HATPase_C_sf"/>
</dbReference>
<dbReference type="EMBL" id="JAUMKJ010000008">
    <property type="protein sequence ID" value="MDO3676892.1"/>
    <property type="molecule type" value="Genomic_DNA"/>
</dbReference>
<feature type="transmembrane region" description="Helical" evidence="11">
    <location>
        <begin position="42"/>
        <end position="64"/>
    </location>
</feature>
<proteinExistence type="predicted"/>
<dbReference type="SUPFAM" id="SSF47384">
    <property type="entry name" value="Homodimeric domain of signal transducing histidine kinase"/>
    <property type="match status" value="1"/>
</dbReference>
<accession>A0ABT8V8Y0</accession>
<dbReference type="PANTHER" id="PTHR45453:SF1">
    <property type="entry name" value="PHOSPHATE REGULON SENSOR PROTEIN PHOR"/>
    <property type="match status" value="1"/>
</dbReference>
<organism evidence="13 14">
    <name type="scientific">Paenibacillus ehimensis</name>
    <dbReference type="NCBI Taxonomy" id="79264"/>
    <lineage>
        <taxon>Bacteria</taxon>
        <taxon>Bacillati</taxon>
        <taxon>Bacillota</taxon>
        <taxon>Bacilli</taxon>
        <taxon>Bacillales</taxon>
        <taxon>Paenibacillaceae</taxon>
        <taxon>Paenibacillus</taxon>
    </lineage>
</organism>
<evidence type="ECO:0000256" key="4">
    <source>
        <dbReference type="ARBA" id="ARBA00022553"/>
    </source>
</evidence>
<keyword evidence="9" id="KW-0902">Two-component regulatory system</keyword>
<evidence type="ECO:0000259" key="12">
    <source>
        <dbReference type="PROSITE" id="PS50109"/>
    </source>
</evidence>
<dbReference type="Proteomes" id="UP001168883">
    <property type="component" value="Unassembled WGS sequence"/>
</dbReference>
<dbReference type="RefSeq" id="WP_302877902.1">
    <property type="nucleotide sequence ID" value="NZ_JAUMKJ010000008.1"/>
</dbReference>
<feature type="domain" description="Histidine kinase" evidence="12">
    <location>
        <begin position="394"/>
        <end position="615"/>
    </location>
</feature>